<feature type="domain" description="Multidrug resistance protein MdtA-like barrel-sandwich hybrid" evidence="5">
    <location>
        <begin position="65"/>
        <end position="200"/>
    </location>
</feature>
<feature type="domain" description="Multidrug resistance protein MdtA-like C-terminal permuted SH3" evidence="7">
    <location>
        <begin position="298"/>
        <end position="354"/>
    </location>
</feature>
<dbReference type="AlphaFoldDB" id="A0A849VD17"/>
<feature type="signal peptide" evidence="3">
    <location>
        <begin position="1"/>
        <end position="25"/>
    </location>
</feature>
<dbReference type="Pfam" id="PF25944">
    <property type="entry name" value="Beta-barrel_RND"/>
    <property type="match status" value="1"/>
</dbReference>
<evidence type="ECO:0000259" key="4">
    <source>
        <dbReference type="Pfam" id="PF25876"/>
    </source>
</evidence>
<dbReference type="Pfam" id="PF25917">
    <property type="entry name" value="BSH_RND"/>
    <property type="match status" value="1"/>
</dbReference>
<dbReference type="NCBIfam" id="TIGR01730">
    <property type="entry name" value="RND_mfp"/>
    <property type="match status" value="1"/>
</dbReference>
<evidence type="ECO:0000313" key="8">
    <source>
        <dbReference type="EMBL" id="NOU50955.1"/>
    </source>
</evidence>
<evidence type="ECO:0000256" key="2">
    <source>
        <dbReference type="ARBA" id="ARBA00009477"/>
    </source>
</evidence>
<dbReference type="Pfam" id="PF25876">
    <property type="entry name" value="HH_MFP_RND"/>
    <property type="match status" value="1"/>
</dbReference>
<dbReference type="Proteomes" id="UP000586305">
    <property type="component" value="Unassembled WGS sequence"/>
</dbReference>
<dbReference type="PANTHER" id="PTHR30158">
    <property type="entry name" value="ACRA/E-RELATED COMPONENT OF DRUG EFFLUX TRANSPORTER"/>
    <property type="match status" value="1"/>
</dbReference>
<feature type="chain" id="PRO_5032829489" evidence="3">
    <location>
        <begin position="26"/>
        <end position="395"/>
    </location>
</feature>
<evidence type="ECO:0000256" key="3">
    <source>
        <dbReference type="SAM" id="SignalP"/>
    </source>
</evidence>
<dbReference type="InterPro" id="IPR058625">
    <property type="entry name" value="MdtA-like_BSH"/>
</dbReference>
<dbReference type="Gene3D" id="2.40.30.170">
    <property type="match status" value="1"/>
</dbReference>
<dbReference type="GO" id="GO:0022857">
    <property type="term" value="F:transmembrane transporter activity"/>
    <property type="evidence" value="ECO:0007669"/>
    <property type="project" value="InterPro"/>
</dbReference>
<feature type="domain" description="Multidrug resistance protein MdtA-like alpha-helical hairpin" evidence="4">
    <location>
        <begin position="106"/>
        <end position="174"/>
    </location>
</feature>
<gene>
    <name evidence="8" type="ORF">HG263_10470</name>
</gene>
<dbReference type="Gene3D" id="2.40.50.100">
    <property type="match status" value="1"/>
</dbReference>
<dbReference type="InterPro" id="IPR058624">
    <property type="entry name" value="MdtA-like_HH"/>
</dbReference>
<dbReference type="InterPro" id="IPR058626">
    <property type="entry name" value="MdtA-like_b-barrel"/>
</dbReference>
<dbReference type="GO" id="GO:0030313">
    <property type="term" value="C:cell envelope"/>
    <property type="evidence" value="ECO:0007669"/>
    <property type="project" value="UniProtKB-SubCell"/>
</dbReference>
<evidence type="ECO:0000256" key="1">
    <source>
        <dbReference type="ARBA" id="ARBA00004519"/>
    </source>
</evidence>
<comment type="caution">
    <text evidence="8">The sequence shown here is derived from an EMBL/GenBank/DDBJ whole genome shotgun (WGS) entry which is preliminary data.</text>
</comment>
<sequence>MKKSLVTIAILGCLAYLTGCSESHAEAPQAQQTKVFKQPIDVASVKAYPVQAWFTYTSRLEAVEFVQLRPRVSGNIAKVNFEEGQQVNQGDVLFTLDQRPFMVRVAELEALLANSHAQLLQAKNDVKRASRLLASKSISEEEVEHRHSLLAQQQANVQATKAKLEAAKLDLAYSEVKAPISGIVSRAELTKGNTVQAGVSLLTHLVSDDYVYAYFDINERTWHQHFSQLKGDKQTNVVMQMLGEQGFNHAGVVDFVDNRIDTDTGTLRVRALFKADEQLKPGSFARIRVAANEIQKQVLVPEKAIGTDLKNRFVLVTDEHDVLQYRLVKLGERYGKMRAITHGLEPGDKIAVNGPARVGPGMPVAPQLVEIEPDNAALVMSEQAAKTLLLAKRGE</sequence>
<dbReference type="InterPro" id="IPR006143">
    <property type="entry name" value="RND_pump_MFP"/>
</dbReference>
<dbReference type="GO" id="GO:0046677">
    <property type="term" value="P:response to antibiotic"/>
    <property type="evidence" value="ECO:0007669"/>
    <property type="project" value="TreeGrafter"/>
</dbReference>
<comment type="subcellular location">
    <subcellularLocation>
        <location evidence="1">Cell inner membrane</location>
        <topology evidence="1">Lipid-anchor</topology>
    </subcellularLocation>
</comment>
<dbReference type="GO" id="GO:0005886">
    <property type="term" value="C:plasma membrane"/>
    <property type="evidence" value="ECO:0007669"/>
    <property type="project" value="TreeGrafter"/>
</dbReference>
<name>A0A849VD17_9GAMM</name>
<accession>A0A849VD17</accession>
<feature type="domain" description="Multidrug resistance protein MdtA-like beta-barrel" evidence="6">
    <location>
        <begin position="227"/>
        <end position="291"/>
    </location>
</feature>
<dbReference type="SUPFAM" id="SSF111369">
    <property type="entry name" value="HlyD-like secretion proteins"/>
    <property type="match status" value="1"/>
</dbReference>
<comment type="similarity">
    <text evidence="2">Belongs to the membrane fusion protein (MFP) (TC 8.A.1) family.</text>
</comment>
<dbReference type="PANTHER" id="PTHR30158:SF10">
    <property type="entry name" value="CATION EFFLUX PUMP"/>
    <property type="match status" value="1"/>
</dbReference>
<dbReference type="EMBL" id="JABBPG010000003">
    <property type="protein sequence ID" value="NOU50955.1"/>
    <property type="molecule type" value="Genomic_DNA"/>
</dbReference>
<keyword evidence="3" id="KW-0732">Signal</keyword>
<reference evidence="8 9" key="1">
    <citation type="submission" date="2020-04" db="EMBL/GenBank/DDBJ databases">
        <title>Pseudoalteromonas caenipelagi sp. nov., isolated from a tidal flat.</title>
        <authorList>
            <person name="Park S."/>
            <person name="Yoon J.-H."/>
        </authorList>
    </citation>
    <scope>NUCLEOTIDE SEQUENCE [LARGE SCALE GENOMIC DNA]</scope>
    <source>
        <strain evidence="8 9">JBTF-M23</strain>
    </source>
</reference>
<evidence type="ECO:0000313" key="9">
    <source>
        <dbReference type="Proteomes" id="UP000586305"/>
    </source>
</evidence>
<dbReference type="Pfam" id="PF25967">
    <property type="entry name" value="RND-MFP_C"/>
    <property type="match status" value="1"/>
</dbReference>
<proteinExistence type="inferred from homology"/>
<protein>
    <submittedName>
        <fullName evidence="8">Efflux RND transporter periplasmic adaptor subunit</fullName>
    </submittedName>
</protein>
<evidence type="ECO:0000259" key="6">
    <source>
        <dbReference type="Pfam" id="PF25944"/>
    </source>
</evidence>
<dbReference type="RefSeq" id="WP_171626019.1">
    <property type="nucleotide sequence ID" value="NZ_JABBPG010000003.1"/>
</dbReference>
<keyword evidence="9" id="KW-1185">Reference proteome</keyword>
<evidence type="ECO:0000259" key="5">
    <source>
        <dbReference type="Pfam" id="PF25917"/>
    </source>
</evidence>
<dbReference type="Gene3D" id="1.10.287.470">
    <property type="entry name" value="Helix hairpin bin"/>
    <property type="match status" value="1"/>
</dbReference>
<evidence type="ECO:0000259" key="7">
    <source>
        <dbReference type="Pfam" id="PF25967"/>
    </source>
</evidence>
<dbReference type="InterPro" id="IPR058627">
    <property type="entry name" value="MdtA-like_C"/>
</dbReference>
<dbReference type="Gene3D" id="2.40.420.20">
    <property type="match status" value="1"/>
</dbReference>
<organism evidence="8 9">
    <name type="scientific">Pseudoalteromonas caenipelagi</name>
    <dbReference type="NCBI Taxonomy" id="2726988"/>
    <lineage>
        <taxon>Bacteria</taxon>
        <taxon>Pseudomonadati</taxon>
        <taxon>Pseudomonadota</taxon>
        <taxon>Gammaproteobacteria</taxon>
        <taxon>Alteromonadales</taxon>
        <taxon>Pseudoalteromonadaceae</taxon>
        <taxon>Pseudoalteromonas</taxon>
    </lineage>
</organism>